<feature type="binding site" evidence="10">
    <location>
        <position position="137"/>
    </location>
    <ligand>
        <name>Zn(2+)</name>
        <dbReference type="ChEBI" id="CHEBI:29105"/>
        <label>2</label>
    </ligand>
</feature>
<dbReference type="CDD" id="cd01294">
    <property type="entry name" value="DHOase"/>
    <property type="match status" value="1"/>
</dbReference>
<evidence type="ECO:0000259" key="12">
    <source>
        <dbReference type="Pfam" id="PF01979"/>
    </source>
</evidence>
<evidence type="ECO:0000313" key="14">
    <source>
        <dbReference type="Proteomes" id="UP000198784"/>
    </source>
</evidence>
<dbReference type="STRING" id="289003.SAMN05216190_105129"/>
<evidence type="ECO:0000256" key="7">
    <source>
        <dbReference type="ARBA" id="ARBA00022833"/>
    </source>
</evidence>
<comment type="function">
    <text evidence="1 10">Catalyzes the reversible cyclization of carbamoyl aspartate to dihydroorotate.</text>
</comment>
<dbReference type="GO" id="GO:0004151">
    <property type="term" value="F:dihydroorotase activity"/>
    <property type="evidence" value="ECO:0007669"/>
    <property type="project" value="UniProtKB-UniRule"/>
</dbReference>
<dbReference type="PANTHER" id="PTHR43137:SF1">
    <property type="entry name" value="DIHYDROOROTASE"/>
    <property type="match status" value="1"/>
</dbReference>
<comment type="similarity">
    <text evidence="3 10 11">Belongs to the metallo-dependent hydrolases superfamily. DHOase family. Class II DHOase subfamily.</text>
</comment>
<dbReference type="InterPro" id="IPR032466">
    <property type="entry name" value="Metal_Hydrolase"/>
</dbReference>
<sequence length="348" mass="38425">MTDRLTLLRPDDWHIHLRDGAVLPHTVADAARTFARAIIMPNLVPPVRNASEADAYRQRILAARPAGSRFEPLMVLYLTDLSSPADVRAAKASGFVHAAKLYPAGATTNSDSGVTSIDKIFPTLEAMAEVGLPLLVHGEVTRSEIDVFDREKYFIDEQLSRVVERFPTLKVVFEHITTRDAVEFVNAAPANVGATITAHHLLYNRNHMLVGGIRPHFYCLPILKRNLHQEALLDAATSGSARFFLGTDSAPHARHAKEAACGCAGCYSAYAALELYAEAFEQRNALDRLEAFASQHGPDFYGLPRNSETVTLVRQDWIVPGELPLGEQTVIPLRAGEKLRWRLLEDNA</sequence>
<dbReference type="GO" id="GO:0005829">
    <property type="term" value="C:cytosol"/>
    <property type="evidence" value="ECO:0007669"/>
    <property type="project" value="TreeGrafter"/>
</dbReference>
<dbReference type="FunFam" id="3.20.20.140:FF:000006">
    <property type="entry name" value="Dihydroorotase"/>
    <property type="match status" value="1"/>
</dbReference>
<protein>
    <recommendedName>
        <fullName evidence="4 10">Dihydroorotase</fullName>
        <shortName evidence="10">DHOase</shortName>
        <ecNumber evidence="4 10">3.5.2.3</ecNumber>
    </recommendedName>
</protein>
<dbReference type="UniPathway" id="UPA00070">
    <property type="reaction ID" value="UER00117"/>
</dbReference>
<reference evidence="14" key="1">
    <citation type="submission" date="2016-10" db="EMBL/GenBank/DDBJ databases">
        <authorList>
            <person name="Varghese N."/>
            <person name="Submissions S."/>
        </authorList>
    </citation>
    <scope>NUCLEOTIDE SEQUENCE [LARGE SCALE GENOMIC DNA]</scope>
    <source>
        <strain evidence="14">DSM 17834</strain>
    </source>
</reference>
<feature type="modified residue" description="N6-carboxylysine" evidence="10">
    <location>
        <position position="100"/>
    </location>
</feature>
<dbReference type="InterPro" id="IPR006680">
    <property type="entry name" value="Amidohydro-rel"/>
</dbReference>
<feature type="binding site" evidence="10">
    <location>
        <position position="137"/>
    </location>
    <ligand>
        <name>substrate</name>
    </ligand>
</feature>
<comment type="cofactor">
    <cofactor evidence="10 11">
        <name>Zn(2+)</name>
        <dbReference type="ChEBI" id="CHEBI:29105"/>
    </cofactor>
    <text evidence="10 11">Binds 2 Zn(2+) ions per subunit.</text>
</comment>
<dbReference type="EC" id="3.5.2.3" evidence="4 10"/>
<dbReference type="PANTHER" id="PTHR43137">
    <property type="entry name" value="DIHYDROOROTASE"/>
    <property type="match status" value="1"/>
</dbReference>
<dbReference type="GO" id="GO:0008270">
    <property type="term" value="F:zinc ion binding"/>
    <property type="evidence" value="ECO:0007669"/>
    <property type="project" value="UniProtKB-UniRule"/>
</dbReference>
<dbReference type="AlphaFoldDB" id="A0A1I5MVM1"/>
<feature type="domain" description="Amidohydrolase-related" evidence="12">
    <location>
        <begin position="12"/>
        <end position="310"/>
    </location>
</feature>
<dbReference type="SUPFAM" id="SSF51556">
    <property type="entry name" value="Metallo-dependent hydrolases"/>
    <property type="match status" value="1"/>
</dbReference>
<feature type="active site" evidence="10">
    <location>
        <position position="248"/>
    </location>
</feature>
<name>A0A1I5MVM1_9PSED</name>
<dbReference type="HAMAP" id="MF_00219">
    <property type="entry name" value="PyrC_classII"/>
    <property type="match status" value="1"/>
</dbReference>
<feature type="binding site" evidence="10">
    <location>
        <position position="42"/>
    </location>
    <ligand>
        <name>substrate</name>
    </ligand>
</feature>
<dbReference type="PROSITE" id="PS00482">
    <property type="entry name" value="DIHYDROOROTASE_1"/>
    <property type="match status" value="1"/>
</dbReference>
<accession>A0A1I5MVM1</accession>
<comment type="catalytic activity">
    <reaction evidence="9 10 11">
        <text>(S)-dihydroorotate + H2O = N-carbamoyl-L-aspartate + H(+)</text>
        <dbReference type="Rhea" id="RHEA:24296"/>
        <dbReference type="ChEBI" id="CHEBI:15377"/>
        <dbReference type="ChEBI" id="CHEBI:15378"/>
        <dbReference type="ChEBI" id="CHEBI:30864"/>
        <dbReference type="ChEBI" id="CHEBI:32814"/>
        <dbReference type="EC" id="3.5.2.3"/>
    </reaction>
</comment>
<dbReference type="Proteomes" id="UP000198784">
    <property type="component" value="Unassembled WGS sequence"/>
</dbReference>
<feature type="binding site" description="via carbamate group" evidence="10">
    <location>
        <position position="100"/>
    </location>
    <ligand>
        <name>Zn(2+)</name>
        <dbReference type="ChEBI" id="CHEBI:29105"/>
        <label>1</label>
    </ligand>
</feature>
<dbReference type="Gene3D" id="3.20.20.140">
    <property type="entry name" value="Metal-dependent hydrolases"/>
    <property type="match status" value="1"/>
</dbReference>
<dbReference type="NCBIfam" id="TIGR00856">
    <property type="entry name" value="pyrC_dimer"/>
    <property type="match status" value="1"/>
</dbReference>
<dbReference type="InterPro" id="IPR002195">
    <property type="entry name" value="Dihydroorotase_CS"/>
</dbReference>
<keyword evidence="7 10" id="KW-0862">Zinc</keyword>
<dbReference type="Pfam" id="PF01979">
    <property type="entry name" value="Amidohydro_1"/>
    <property type="match status" value="1"/>
</dbReference>
<evidence type="ECO:0000256" key="4">
    <source>
        <dbReference type="ARBA" id="ARBA00012860"/>
    </source>
</evidence>
<proteinExistence type="inferred from homology"/>
<feature type="binding site" evidence="10">
    <location>
        <position position="16"/>
    </location>
    <ligand>
        <name>Zn(2+)</name>
        <dbReference type="ChEBI" id="CHEBI:29105"/>
        <label>1</label>
    </ligand>
</feature>
<dbReference type="PROSITE" id="PS00483">
    <property type="entry name" value="DIHYDROOROTASE_2"/>
    <property type="match status" value="1"/>
</dbReference>
<comment type="subunit">
    <text evidence="10">Homodimer.</text>
</comment>
<feature type="binding site" evidence="10">
    <location>
        <position position="264"/>
    </location>
    <ligand>
        <name>substrate</name>
    </ligand>
</feature>
<dbReference type="RefSeq" id="WP_090498595.1">
    <property type="nucleotide sequence ID" value="NZ_FOWX01000005.1"/>
</dbReference>
<feature type="binding site" evidence="10">
    <location>
        <begin position="16"/>
        <end position="18"/>
    </location>
    <ligand>
        <name>substrate</name>
    </ligand>
</feature>
<feature type="binding site" evidence="10">
    <location>
        <position position="220"/>
    </location>
    <ligand>
        <name>substrate</name>
    </ligand>
</feature>
<evidence type="ECO:0000256" key="6">
    <source>
        <dbReference type="ARBA" id="ARBA00022801"/>
    </source>
</evidence>
<evidence type="ECO:0000256" key="9">
    <source>
        <dbReference type="ARBA" id="ARBA00048492"/>
    </source>
</evidence>
<feature type="binding site" evidence="10">
    <location>
        <position position="14"/>
    </location>
    <ligand>
        <name>Zn(2+)</name>
        <dbReference type="ChEBI" id="CHEBI:29105"/>
        <label>1</label>
    </ligand>
</feature>
<feature type="binding site" evidence="10">
    <location>
        <position position="252"/>
    </location>
    <ligand>
        <name>substrate</name>
    </ligand>
</feature>
<evidence type="ECO:0000313" key="13">
    <source>
        <dbReference type="EMBL" id="SFP13554.1"/>
    </source>
</evidence>
<keyword evidence="14" id="KW-1185">Reference proteome</keyword>
<feature type="binding site" description="via carbamate group" evidence="10">
    <location>
        <position position="100"/>
    </location>
    <ligand>
        <name>Zn(2+)</name>
        <dbReference type="ChEBI" id="CHEBI:29105"/>
        <label>2</label>
    </ligand>
</feature>
<feature type="binding site" evidence="10">
    <location>
        <position position="175"/>
    </location>
    <ligand>
        <name>Zn(2+)</name>
        <dbReference type="ChEBI" id="CHEBI:29105"/>
        <label>2</label>
    </ligand>
</feature>
<dbReference type="GO" id="GO:0006207">
    <property type="term" value="P:'de novo' pyrimidine nucleobase biosynthetic process"/>
    <property type="evidence" value="ECO:0007669"/>
    <property type="project" value="TreeGrafter"/>
</dbReference>
<dbReference type="OrthoDB" id="9808095at2"/>
<dbReference type="InterPro" id="IPR004721">
    <property type="entry name" value="DHOdimr"/>
</dbReference>
<dbReference type="PIRSF" id="PIRSF001237">
    <property type="entry name" value="DHOdimr"/>
    <property type="match status" value="1"/>
</dbReference>
<dbReference type="GO" id="GO:0044205">
    <property type="term" value="P:'de novo' UMP biosynthetic process"/>
    <property type="evidence" value="ECO:0007669"/>
    <property type="project" value="UniProtKB-UniRule"/>
</dbReference>
<keyword evidence="5 10" id="KW-0479">Metal-binding</keyword>
<evidence type="ECO:0000256" key="8">
    <source>
        <dbReference type="ARBA" id="ARBA00022975"/>
    </source>
</evidence>
<organism evidence="13 14">
    <name type="scientific">Pseudomonas borbori</name>
    <dbReference type="NCBI Taxonomy" id="289003"/>
    <lineage>
        <taxon>Bacteria</taxon>
        <taxon>Pseudomonadati</taxon>
        <taxon>Pseudomonadota</taxon>
        <taxon>Gammaproteobacteria</taxon>
        <taxon>Pseudomonadales</taxon>
        <taxon>Pseudomonadaceae</taxon>
        <taxon>Pseudomonas</taxon>
    </lineage>
</organism>
<evidence type="ECO:0000256" key="1">
    <source>
        <dbReference type="ARBA" id="ARBA00002368"/>
    </source>
</evidence>
<keyword evidence="8 10" id="KW-0665">Pyrimidine biosynthesis</keyword>
<evidence type="ECO:0000256" key="10">
    <source>
        <dbReference type="HAMAP-Rule" id="MF_00219"/>
    </source>
</evidence>
<dbReference type="EMBL" id="FOWX01000005">
    <property type="protein sequence ID" value="SFP13554.1"/>
    <property type="molecule type" value="Genomic_DNA"/>
</dbReference>
<evidence type="ECO:0000256" key="2">
    <source>
        <dbReference type="ARBA" id="ARBA00004880"/>
    </source>
</evidence>
<gene>
    <name evidence="10" type="primary">pyrC</name>
    <name evidence="13" type="ORF">SAMN05216190_105129</name>
</gene>
<feature type="binding site" evidence="10">
    <location>
        <position position="248"/>
    </location>
    <ligand>
        <name>Zn(2+)</name>
        <dbReference type="ChEBI" id="CHEBI:29105"/>
        <label>1</label>
    </ligand>
</feature>
<keyword evidence="6 10" id="KW-0378">Hydrolase</keyword>
<evidence type="ECO:0000256" key="11">
    <source>
        <dbReference type="RuleBase" id="RU003440"/>
    </source>
</evidence>
<evidence type="ECO:0000256" key="3">
    <source>
        <dbReference type="ARBA" id="ARBA00005631"/>
    </source>
</evidence>
<evidence type="ECO:0000256" key="5">
    <source>
        <dbReference type="ARBA" id="ARBA00022723"/>
    </source>
</evidence>
<comment type="pathway">
    <text evidence="2 10 11">Pyrimidine metabolism; UMP biosynthesis via de novo pathway; (S)-dihydroorotate from bicarbonate: step 3/3.</text>
</comment>